<dbReference type="Gene3D" id="1.25.40.10">
    <property type="entry name" value="Tetratricopeptide repeat domain"/>
    <property type="match status" value="3"/>
</dbReference>
<dbReference type="GO" id="GO:0097363">
    <property type="term" value="F:protein O-acetylglucosaminyltransferase activity"/>
    <property type="evidence" value="ECO:0007669"/>
    <property type="project" value="UniProtKB-EC"/>
</dbReference>
<dbReference type="Pfam" id="PF13844">
    <property type="entry name" value="Glyco_transf_41"/>
    <property type="match status" value="2"/>
</dbReference>
<evidence type="ECO:0000256" key="12">
    <source>
        <dbReference type="PROSITE-ProRule" id="PRU00339"/>
    </source>
</evidence>
<dbReference type="PROSITE" id="PS50293">
    <property type="entry name" value="TPR_REGION"/>
    <property type="match status" value="3"/>
</dbReference>
<sequence>MAWTGKDVNGREKDLIAENGFLKEPQSSSGPSISTADATPAQKVFEGKDALSYANILRSRNKFVDALALYDSVLEKDSGSVEAHIGKGICLQMQSMGRPAFESFAEAIRLDPQNACALTHCGILYKDEGRLVDAAESYQKALRADSSYKPAAECLAIVLTDLGTSLKLAGNTQEGIQKYYEALKIDPHYAPAYYNLGVVYSEMMQYETALGCYEKAALERPMYAEAYCNMGVIYKNRGDLESAIACYERCLAVSPNFEIAKNNMAIALTDLGTKVKLEGDINQGVSYYKKALYYNWHYADAMYNLGVAYGEMLKFDMAIVFYELAFHFNPHCAEACNNLGVIYKDRDNLDKAVECYQLALSIKPNFSQSLNNLGVVYTVQGKMDAAASMIEKAIIANPTYAEAYNNLGVLYRDAGNISMAITAYEQCLKIDPDSRNAGQNRLLAMNYINEGDDDKLFEAHRDWGRRFMRLYPQYNSWDNPKDPERPLVIGYISPDYFTHSVSYFIEAPLVYHDYGNYQVVVYSAVVKADAKTNRFREKVMKKGGVWRDIYGIDEKKVASMVRDDKIDILVELTGHTANNKLGTMACRPAPVQVTWIGYPNTTGLPSIDYRITDPLADLPDTKQKHVEELVRLPECFLCYTPSPEAGPVSPTPALSNGFITFGSFNNLAKITPKVLQVWARILCAVPNSRLVVKCKPFCCDSVRQKFLTTLEQLGLESLRVDLLPLILLNHDHMQAYSLMDISLDTFPYAGTTTTCESLYMGVPCVTMAGSVHAHNVGVSLLSKVGLGRLIAKNEDEYVQLALQLASDVTALQNLRMSLRDLMSKSSVCDGKNFISGLEATYRNMWRRYCKGDVPSLRCMEMLQKEGAPEELTIKTSETERITILKDTSTGSVKSNGFNQIPLPMLNLTSCEENGSQLNQTTNSGKFS</sequence>
<evidence type="ECO:0000256" key="11">
    <source>
        <dbReference type="ARBA" id="ARBA00023242"/>
    </source>
</evidence>
<keyword evidence="10" id="KW-0939">Gibberellin signaling pathway</keyword>
<accession>A0A6J1APP6</accession>
<dbReference type="Pfam" id="PF13181">
    <property type="entry name" value="TPR_8"/>
    <property type="match status" value="1"/>
</dbReference>
<comment type="pathway">
    <text evidence="2">Protein modification; protein glycosylation.</text>
</comment>
<feature type="repeat" description="TPR" evidence="12">
    <location>
        <begin position="156"/>
        <end position="189"/>
    </location>
</feature>
<evidence type="ECO:0000256" key="6">
    <source>
        <dbReference type="ARBA" id="ARBA00022676"/>
    </source>
</evidence>
<evidence type="ECO:0000313" key="16">
    <source>
        <dbReference type="RefSeq" id="XP_021288926.1"/>
    </source>
</evidence>
<evidence type="ECO:0000256" key="9">
    <source>
        <dbReference type="ARBA" id="ARBA00022803"/>
    </source>
</evidence>
<dbReference type="GeneID" id="110420086"/>
<keyword evidence="7" id="KW-0808">Transferase</keyword>
<proteinExistence type="inferred from homology"/>
<feature type="repeat" description="TPR" evidence="12">
    <location>
        <begin position="115"/>
        <end position="148"/>
    </location>
</feature>
<dbReference type="PANTHER" id="PTHR44835:SF1">
    <property type="entry name" value="PROTEIN O-GLCNAC TRANSFERASE"/>
    <property type="match status" value="1"/>
</dbReference>
<keyword evidence="11" id="KW-0539">Nucleus</keyword>
<reference evidence="16 17" key="1">
    <citation type="submission" date="2025-04" db="UniProtKB">
        <authorList>
            <consortium name="RefSeq"/>
        </authorList>
    </citation>
    <scope>IDENTIFICATION</scope>
    <source>
        <tissue evidence="16 17">Leaf</tissue>
    </source>
</reference>
<dbReference type="Proteomes" id="UP000504621">
    <property type="component" value="Unplaced"/>
</dbReference>
<evidence type="ECO:0000313" key="17">
    <source>
        <dbReference type="RefSeq" id="XP_021288927.1"/>
    </source>
</evidence>
<feature type="domain" description="O-GlcNAc transferase C-terminal" evidence="14">
    <location>
        <begin position="654"/>
        <end position="835"/>
    </location>
</feature>
<dbReference type="RefSeq" id="XP_021288927.1">
    <property type="nucleotide sequence ID" value="XM_021433252.1"/>
</dbReference>
<evidence type="ECO:0000256" key="8">
    <source>
        <dbReference type="ARBA" id="ARBA00022737"/>
    </source>
</evidence>
<feature type="repeat" description="TPR" evidence="12">
    <location>
        <begin position="190"/>
        <end position="223"/>
    </location>
</feature>
<dbReference type="PANTHER" id="PTHR44835">
    <property type="entry name" value="UDP-N-ACETYLGLUCOSAMINE--PEPTIDE N-ACETYLGLUCOSAMINYLTRANSFERASE SPINDLY-RELATED"/>
    <property type="match status" value="1"/>
</dbReference>
<evidence type="ECO:0000259" key="14">
    <source>
        <dbReference type="Pfam" id="PF13844"/>
    </source>
</evidence>
<dbReference type="FunFam" id="1.25.40.10:FF:001620">
    <property type="entry name" value="probable UDP-N-acetylglucosamine--peptide N-acetylglucosaminyltransferase SPINDLY"/>
    <property type="match status" value="1"/>
</dbReference>
<evidence type="ECO:0000313" key="18">
    <source>
        <dbReference type="RefSeq" id="XP_021288928.1"/>
    </source>
</evidence>
<name>A0A6J1APP6_9ROSI</name>
<dbReference type="Gene3D" id="3.40.50.11380">
    <property type="match status" value="1"/>
</dbReference>
<dbReference type="UniPathway" id="UPA00378"/>
<dbReference type="PROSITE" id="PS50005">
    <property type="entry name" value="TPR"/>
    <property type="match status" value="8"/>
</dbReference>
<evidence type="ECO:0000256" key="1">
    <source>
        <dbReference type="ARBA" id="ARBA00004123"/>
    </source>
</evidence>
<dbReference type="SUPFAM" id="SSF48452">
    <property type="entry name" value="TPR-like"/>
    <property type="match status" value="2"/>
</dbReference>
<keyword evidence="6 16" id="KW-0328">Glycosyltransferase</keyword>
<dbReference type="RefSeq" id="XP_021288926.1">
    <property type="nucleotide sequence ID" value="XM_021433251.1"/>
</dbReference>
<dbReference type="SMART" id="SM00671">
    <property type="entry name" value="SEL1"/>
    <property type="match status" value="4"/>
</dbReference>
<dbReference type="SMART" id="SM00028">
    <property type="entry name" value="TPR"/>
    <property type="match status" value="11"/>
</dbReference>
<comment type="subcellular location">
    <subcellularLocation>
        <location evidence="1">Nucleus</location>
    </subcellularLocation>
</comment>
<evidence type="ECO:0000256" key="10">
    <source>
        <dbReference type="ARBA" id="ARBA00022941"/>
    </source>
</evidence>
<dbReference type="EC" id="2.4.1.255" evidence="4"/>
<feature type="compositionally biased region" description="Polar residues" evidence="13">
    <location>
        <begin position="25"/>
        <end position="37"/>
    </location>
</feature>
<feature type="repeat" description="TPR" evidence="12">
    <location>
        <begin position="224"/>
        <end position="257"/>
    </location>
</feature>
<evidence type="ECO:0000313" key="15">
    <source>
        <dbReference type="Proteomes" id="UP000504621"/>
    </source>
</evidence>
<dbReference type="InterPro" id="IPR011990">
    <property type="entry name" value="TPR-like_helical_dom_sf"/>
</dbReference>
<dbReference type="Pfam" id="PF13374">
    <property type="entry name" value="TPR_10"/>
    <property type="match status" value="1"/>
</dbReference>
<feature type="region of interest" description="Disordered" evidence="13">
    <location>
        <begin position="17"/>
        <end position="38"/>
    </location>
</feature>
<dbReference type="RefSeq" id="XP_021288928.1">
    <property type="nucleotide sequence ID" value="XM_021433253.1"/>
</dbReference>
<evidence type="ECO:0000256" key="4">
    <source>
        <dbReference type="ARBA" id="ARBA00011970"/>
    </source>
</evidence>
<keyword evidence="15" id="KW-1185">Reference proteome</keyword>
<gene>
    <name evidence="16 17 18" type="primary">LOC110420086</name>
</gene>
<dbReference type="InterPro" id="IPR006597">
    <property type="entry name" value="Sel1-like"/>
</dbReference>
<evidence type="ECO:0000256" key="13">
    <source>
        <dbReference type="SAM" id="MobiDB-lite"/>
    </source>
</evidence>
<feature type="repeat" description="TPR" evidence="12">
    <location>
        <begin position="367"/>
        <end position="400"/>
    </location>
</feature>
<dbReference type="InterPro" id="IPR029489">
    <property type="entry name" value="OGT/SEC/SPY_C"/>
</dbReference>
<dbReference type="Gene3D" id="3.40.50.2000">
    <property type="entry name" value="Glycogen Phosphorylase B"/>
    <property type="match status" value="1"/>
</dbReference>
<keyword evidence="8" id="KW-0677">Repeat</keyword>
<dbReference type="GO" id="GO:0005634">
    <property type="term" value="C:nucleus"/>
    <property type="evidence" value="ECO:0007669"/>
    <property type="project" value="UniProtKB-SubCell"/>
</dbReference>
<dbReference type="GO" id="GO:0009740">
    <property type="term" value="P:gibberellic acid mediated signaling pathway"/>
    <property type="evidence" value="ECO:0007669"/>
    <property type="project" value="UniProtKB-KW"/>
</dbReference>
<feature type="repeat" description="TPR" evidence="12">
    <location>
        <begin position="299"/>
        <end position="332"/>
    </location>
</feature>
<evidence type="ECO:0000256" key="3">
    <source>
        <dbReference type="ARBA" id="ARBA00005386"/>
    </source>
</evidence>
<dbReference type="AlphaFoldDB" id="A0A6J1APP6"/>
<dbReference type="InterPro" id="IPR019734">
    <property type="entry name" value="TPR_rpt"/>
</dbReference>
<evidence type="ECO:0000256" key="2">
    <source>
        <dbReference type="ARBA" id="ARBA00004922"/>
    </source>
</evidence>
<protein>
    <recommendedName>
        <fullName evidence="5">Probable UDP-N-acetylglucosamine--peptide N-acetylglucosaminyltransferase SPINDLY</fullName>
        <ecNumber evidence="4">2.4.1.255</ecNumber>
    </recommendedName>
</protein>
<feature type="repeat" description="TPR" evidence="12">
    <location>
        <begin position="401"/>
        <end position="434"/>
    </location>
</feature>
<dbReference type="Pfam" id="PF00515">
    <property type="entry name" value="TPR_1"/>
    <property type="match status" value="4"/>
</dbReference>
<feature type="repeat" description="TPR" evidence="12">
    <location>
        <begin position="333"/>
        <end position="366"/>
    </location>
</feature>
<dbReference type="OrthoDB" id="9991317at2759"/>
<evidence type="ECO:0000256" key="5">
    <source>
        <dbReference type="ARBA" id="ARBA00019143"/>
    </source>
</evidence>
<organism evidence="15 18">
    <name type="scientific">Herrania umbratica</name>
    <dbReference type="NCBI Taxonomy" id="108875"/>
    <lineage>
        <taxon>Eukaryota</taxon>
        <taxon>Viridiplantae</taxon>
        <taxon>Streptophyta</taxon>
        <taxon>Embryophyta</taxon>
        <taxon>Tracheophyta</taxon>
        <taxon>Spermatophyta</taxon>
        <taxon>Magnoliopsida</taxon>
        <taxon>eudicotyledons</taxon>
        <taxon>Gunneridae</taxon>
        <taxon>Pentapetalae</taxon>
        <taxon>rosids</taxon>
        <taxon>malvids</taxon>
        <taxon>Malvales</taxon>
        <taxon>Malvaceae</taxon>
        <taxon>Byttnerioideae</taxon>
        <taxon>Herrania</taxon>
    </lineage>
</organism>
<dbReference type="InterPro" id="IPR051939">
    <property type="entry name" value="Glycosyltr_41/O-GlcNAc_trsf"/>
</dbReference>
<comment type="similarity">
    <text evidence="3">Belongs to the glycosyltransferase 41 family. O-GlcNAc transferase subfamily.</text>
</comment>
<evidence type="ECO:0000256" key="7">
    <source>
        <dbReference type="ARBA" id="ARBA00022679"/>
    </source>
</evidence>
<keyword evidence="9 12" id="KW-0802">TPR repeat</keyword>
<feature type="domain" description="O-GlcNAc transferase C-terminal" evidence="14">
    <location>
        <begin position="479"/>
        <end position="637"/>
    </location>
</feature>